<dbReference type="GO" id="GO:0006096">
    <property type="term" value="P:glycolytic process"/>
    <property type="evidence" value="ECO:0007669"/>
    <property type="project" value="InterPro"/>
</dbReference>
<comment type="function">
    <text evidence="1">Transaldolase is important for the balance of metabolites in the pentose-phosphate pathway.</text>
</comment>
<evidence type="ECO:0000256" key="3">
    <source>
        <dbReference type="ARBA" id="ARBA00004959"/>
    </source>
</evidence>
<dbReference type="GO" id="GO:0005737">
    <property type="term" value="C:cytoplasm"/>
    <property type="evidence" value="ECO:0007669"/>
    <property type="project" value="UniProtKB-SubCell"/>
</dbReference>
<dbReference type="InterPro" id="IPR001672">
    <property type="entry name" value="G6P_Isomerase"/>
</dbReference>
<dbReference type="Pfam" id="PF00923">
    <property type="entry name" value="TAL_FSA"/>
    <property type="match status" value="1"/>
</dbReference>
<reference evidence="10" key="1">
    <citation type="submission" date="2013-08" db="EMBL/GenBank/DDBJ databases">
        <authorList>
            <person name="Mendez C."/>
            <person name="Richter M."/>
            <person name="Ferrer M."/>
            <person name="Sanchez J."/>
        </authorList>
    </citation>
    <scope>NUCLEOTIDE SEQUENCE</scope>
</reference>
<evidence type="ECO:0000256" key="8">
    <source>
        <dbReference type="ARBA" id="ARBA00023270"/>
    </source>
</evidence>
<dbReference type="GO" id="GO:0004801">
    <property type="term" value="F:transaldolase activity"/>
    <property type="evidence" value="ECO:0007669"/>
    <property type="project" value="UniProtKB-EC"/>
</dbReference>
<dbReference type="GO" id="GO:0004347">
    <property type="term" value="F:glucose-6-phosphate isomerase activity"/>
    <property type="evidence" value="ECO:0007669"/>
    <property type="project" value="InterPro"/>
</dbReference>
<dbReference type="GO" id="GO:0097367">
    <property type="term" value="F:carbohydrate derivative binding"/>
    <property type="evidence" value="ECO:0007669"/>
    <property type="project" value="InterPro"/>
</dbReference>
<keyword evidence="6" id="KW-0808">Transferase</keyword>
<evidence type="ECO:0000256" key="9">
    <source>
        <dbReference type="ARBA" id="ARBA00048810"/>
    </source>
</evidence>
<dbReference type="GO" id="GO:0006098">
    <property type="term" value="P:pentose-phosphate shunt"/>
    <property type="evidence" value="ECO:0007669"/>
    <property type="project" value="UniProtKB-UniPathway"/>
</dbReference>
<dbReference type="PANTHER" id="PTHR10683">
    <property type="entry name" value="TRANSALDOLASE"/>
    <property type="match status" value="1"/>
</dbReference>
<evidence type="ECO:0000256" key="4">
    <source>
        <dbReference type="ARBA" id="ARBA00008426"/>
    </source>
</evidence>
<accession>T0ZAS1</accession>
<dbReference type="PANTHER" id="PTHR10683:SF31">
    <property type="entry name" value="TRANSALDOLASE"/>
    <property type="match status" value="1"/>
</dbReference>
<protein>
    <submittedName>
        <fullName evidence="10">Bifunctional transaldolase/phosoglucose isomerase</fullName>
    </submittedName>
</protein>
<dbReference type="HAMAP" id="MF_00493">
    <property type="entry name" value="Transaldolase_2"/>
    <property type="match status" value="1"/>
</dbReference>
<keyword evidence="8" id="KW-0704">Schiff base</keyword>
<comment type="subcellular location">
    <subcellularLocation>
        <location evidence="2">Cytoplasm</location>
    </subcellularLocation>
</comment>
<dbReference type="PROSITE" id="PS51463">
    <property type="entry name" value="P_GLUCOSE_ISOMERASE_3"/>
    <property type="match status" value="1"/>
</dbReference>
<dbReference type="NCBIfam" id="NF002881">
    <property type="entry name" value="PRK03343.1"/>
    <property type="match status" value="1"/>
</dbReference>
<dbReference type="NCBIfam" id="NF007080">
    <property type="entry name" value="PRK09533.1"/>
    <property type="match status" value="1"/>
</dbReference>
<evidence type="ECO:0000313" key="10">
    <source>
        <dbReference type="EMBL" id="EQD26955.1"/>
    </source>
</evidence>
<sequence>MKPLDVTQTSHQSLWLDYIRRGILASGTLDEYIHTYGIRGLTSNPTIFDHAIAESSDYDTAIGKYDPSDGRSIEDLFFTLAIEDLQNAADRFRAIYDASQGTDGFVSLEVSPRLADDTPGTLIQAKKLHRAVSRPNLLIKVPGTPAGVNAITELIAEGISVNVTLLFSESQYRAAADAYFKGLEIRQARKLPLNIASVASLFISRWDTLASARKKQSDPNRLGLAIARACFAAHEELYQSGRWLALAQQGSHPQRLLWASTGAKDPALPPTYYVDRLIAPQTINTVPEATLLAFASSGDPQPFMPLKEARSILDRAHRDGVDLEAWGRDLQIKGRDAFIQSFDDLLKQLTEKTRKLGRTATPAEPLESYQGPDRDSIRQRLTSAGQERLSHRLWQRDFTLWRPSPDEIVNRMGWLETPQYMMEHLARLETFTDSVIADGIREVLWCGMGGSSLFPLVVDEAWANPKALRIRVLDTSHPVTLKRVYDSYDPKRTLVVIASKSGTTLETRSQLELFWERDPTGSHYVAITDPGTELAALAETRGFRAIFKNDPNLGGRYSALSYFGLVALALKQGPIAALLHAAQAMASACAPCVPAEENPGLILGILLGTHALAGRDKCTLVLPEQLGRFGGWLEQLIAESTGKSGRGIIPVAGETLGQPESYGPDRFFVTLTQDASQLDAIAQSGQPVLNLPSIIPERLGTEVFRWEFATAVAGHLLAINPFDQPNVEAAKKAAWERLIQGGAPIPVEPLQQALAEIRPGDYLVLQAYIDLESPLIPKLDEIRTRFRDHYRIATEFEIGPRYLHSTGQLHKGGPRTGVFIQCTDTFDAKVAIPGRSFGFRELIQAQADGDYAALKTHGMRVFRIPMEEILDWH</sequence>
<dbReference type="CDD" id="cd00955">
    <property type="entry name" value="Transaldolase_like"/>
    <property type="match status" value="1"/>
</dbReference>
<evidence type="ECO:0000256" key="6">
    <source>
        <dbReference type="ARBA" id="ARBA00022679"/>
    </source>
</evidence>
<keyword evidence="5" id="KW-0963">Cytoplasm</keyword>
<gene>
    <name evidence="10" type="ORF">B1B_19372</name>
</gene>
<dbReference type="UniPathway" id="UPA00115"/>
<dbReference type="NCBIfam" id="TIGR00876">
    <property type="entry name" value="tal_mycobact"/>
    <property type="match status" value="1"/>
</dbReference>
<evidence type="ECO:0000256" key="1">
    <source>
        <dbReference type="ARBA" id="ARBA00003518"/>
    </source>
</evidence>
<dbReference type="PROSITE" id="PS00958">
    <property type="entry name" value="TRANSALDOLASE_2"/>
    <property type="match status" value="1"/>
</dbReference>
<evidence type="ECO:0000256" key="5">
    <source>
        <dbReference type="ARBA" id="ARBA00022490"/>
    </source>
</evidence>
<dbReference type="InterPro" id="IPR018225">
    <property type="entry name" value="Transaldolase_AS"/>
</dbReference>
<dbReference type="InterPro" id="IPR046348">
    <property type="entry name" value="SIS_dom_sf"/>
</dbReference>
<dbReference type="AlphaFoldDB" id="T0ZAS1"/>
<keyword evidence="7" id="KW-0570">Pentose shunt</keyword>
<evidence type="ECO:0000256" key="7">
    <source>
        <dbReference type="ARBA" id="ARBA00023126"/>
    </source>
</evidence>
<keyword evidence="10" id="KW-0413">Isomerase</keyword>
<comment type="pathway">
    <text evidence="3">Carbohydrate degradation; pentose phosphate pathway.</text>
</comment>
<comment type="similarity">
    <text evidence="4">Belongs to the transaldolase family. Type 2 subfamily.</text>
</comment>
<dbReference type="InterPro" id="IPR001585">
    <property type="entry name" value="TAL/FSA"/>
</dbReference>
<dbReference type="EMBL" id="AUZY01013014">
    <property type="protein sequence ID" value="EQD26955.1"/>
    <property type="molecule type" value="Genomic_DNA"/>
</dbReference>
<organism evidence="10">
    <name type="scientific">mine drainage metagenome</name>
    <dbReference type="NCBI Taxonomy" id="410659"/>
    <lineage>
        <taxon>unclassified sequences</taxon>
        <taxon>metagenomes</taxon>
        <taxon>ecological metagenomes</taxon>
    </lineage>
</organism>
<dbReference type="SUPFAM" id="SSF53697">
    <property type="entry name" value="SIS domain"/>
    <property type="match status" value="1"/>
</dbReference>
<reference evidence="10" key="2">
    <citation type="journal article" date="2014" name="ISME J.">
        <title>Microbial stratification in low pH oxic and suboxic macroscopic growths along an acid mine drainage.</title>
        <authorList>
            <person name="Mendez-Garcia C."/>
            <person name="Mesa V."/>
            <person name="Sprenger R.R."/>
            <person name="Richter M."/>
            <person name="Diez M.S."/>
            <person name="Solano J."/>
            <person name="Bargiela R."/>
            <person name="Golyshina O.V."/>
            <person name="Manteca A."/>
            <person name="Ramos J.L."/>
            <person name="Gallego J.R."/>
            <person name="Llorente I."/>
            <person name="Martins Dos Santos V.A."/>
            <person name="Jensen O.N."/>
            <person name="Pelaez A.I."/>
            <person name="Sanchez J."/>
            <person name="Ferrer M."/>
        </authorList>
    </citation>
    <scope>NUCLEOTIDE SEQUENCE</scope>
</reference>
<dbReference type="Gene3D" id="3.20.20.70">
    <property type="entry name" value="Aldolase class I"/>
    <property type="match status" value="1"/>
</dbReference>
<proteinExistence type="inferred from homology"/>
<dbReference type="Gene3D" id="3.40.50.10490">
    <property type="entry name" value="Glucose-6-phosphate isomerase like protein, domain 1"/>
    <property type="match status" value="3"/>
</dbReference>
<dbReference type="GO" id="GO:0006094">
    <property type="term" value="P:gluconeogenesis"/>
    <property type="evidence" value="ECO:0007669"/>
    <property type="project" value="InterPro"/>
</dbReference>
<dbReference type="SUPFAM" id="SSF51569">
    <property type="entry name" value="Aldolase"/>
    <property type="match status" value="1"/>
</dbReference>
<dbReference type="Pfam" id="PF00342">
    <property type="entry name" value="PGI"/>
    <property type="match status" value="1"/>
</dbReference>
<dbReference type="InterPro" id="IPR004732">
    <property type="entry name" value="Transaldolase_2"/>
</dbReference>
<evidence type="ECO:0000256" key="2">
    <source>
        <dbReference type="ARBA" id="ARBA00004496"/>
    </source>
</evidence>
<dbReference type="PRINTS" id="PR00662">
    <property type="entry name" value="G6PISOMERASE"/>
</dbReference>
<comment type="catalytic activity">
    <reaction evidence="9">
        <text>D-sedoheptulose 7-phosphate + D-glyceraldehyde 3-phosphate = D-erythrose 4-phosphate + beta-D-fructose 6-phosphate</text>
        <dbReference type="Rhea" id="RHEA:17053"/>
        <dbReference type="ChEBI" id="CHEBI:16897"/>
        <dbReference type="ChEBI" id="CHEBI:57483"/>
        <dbReference type="ChEBI" id="CHEBI:57634"/>
        <dbReference type="ChEBI" id="CHEBI:59776"/>
        <dbReference type="EC" id="2.2.1.2"/>
    </reaction>
</comment>
<name>T0ZAS1_9ZZZZ</name>
<dbReference type="InterPro" id="IPR013785">
    <property type="entry name" value="Aldolase_TIM"/>
</dbReference>
<comment type="caution">
    <text evidence="10">The sequence shown here is derived from an EMBL/GenBank/DDBJ whole genome shotgun (WGS) entry which is preliminary data.</text>
</comment>